<dbReference type="Pfam" id="PF01408">
    <property type="entry name" value="GFO_IDH_MocA"/>
    <property type="match status" value="1"/>
</dbReference>
<dbReference type="Gene3D" id="3.40.50.720">
    <property type="entry name" value="NAD(P)-binding Rossmann-like Domain"/>
    <property type="match status" value="1"/>
</dbReference>
<dbReference type="Proteomes" id="UP000477386">
    <property type="component" value="Unassembled WGS sequence"/>
</dbReference>
<dbReference type="Pfam" id="PF22725">
    <property type="entry name" value="GFO_IDH_MocA_C3"/>
    <property type="match status" value="1"/>
</dbReference>
<dbReference type="PANTHER" id="PTHR43818">
    <property type="entry name" value="BCDNA.GH03377"/>
    <property type="match status" value="1"/>
</dbReference>
<evidence type="ECO:0000313" key="5">
    <source>
        <dbReference type="Proteomes" id="UP000477386"/>
    </source>
</evidence>
<dbReference type="RefSeq" id="WP_164042432.1">
    <property type="nucleotide sequence ID" value="NZ_JAAGNZ010000002.1"/>
</dbReference>
<proteinExistence type="predicted"/>
<protein>
    <submittedName>
        <fullName evidence="4">Gfo/Idh/MocA family oxidoreductase</fullName>
    </submittedName>
</protein>
<organism evidence="4 5">
    <name type="scientific">Spirosoma agri</name>
    <dbReference type="NCBI Taxonomy" id="1987381"/>
    <lineage>
        <taxon>Bacteria</taxon>
        <taxon>Pseudomonadati</taxon>
        <taxon>Bacteroidota</taxon>
        <taxon>Cytophagia</taxon>
        <taxon>Cytophagales</taxon>
        <taxon>Cytophagaceae</taxon>
        <taxon>Spirosoma</taxon>
    </lineage>
</organism>
<dbReference type="InterPro" id="IPR055170">
    <property type="entry name" value="GFO_IDH_MocA-like_dom"/>
</dbReference>
<dbReference type="GO" id="GO:0016491">
    <property type="term" value="F:oxidoreductase activity"/>
    <property type="evidence" value="ECO:0007669"/>
    <property type="project" value="UniProtKB-KW"/>
</dbReference>
<dbReference type="AlphaFoldDB" id="A0A6M0IPA9"/>
<evidence type="ECO:0000259" key="3">
    <source>
        <dbReference type="Pfam" id="PF22725"/>
    </source>
</evidence>
<keyword evidence="5" id="KW-1185">Reference proteome</keyword>
<dbReference type="GO" id="GO:0000166">
    <property type="term" value="F:nucleotide binding"/>
    <property type="evidence" value="ECO:0007669"/>
    <property type="project" value="InterPro"/>
</dbReference>
<dbReference type="Gene3D" id="3.30.360.10">
    <property type="entry name" value="Dihydrodipicolinate Reductase, domain 2"/>
    <property type="match status" value="1"/>
</dbReference>
<dbReference type="InterPro" id="IPR050463">
    <property type="entry name" value="Gfo/Idh/MocA_oxidrdct_glycsds"/>
</dbReference>
<dbReference type="EMBL" id="JAAGNZ010000002">
    <property type="protein sequence ID" value="NEU69772.1"/>
    <property type="molecule type" value="Genomic_DNA"/>
</dbReference>
<comment type="caution">
    <text evidence="4">The sequence shown here is derived from an EMBL/GenBank/DDBJ whole genome shotgun (WGS) entry which is preliminary data.</text>
</comment>
<keyword evidence="1" id="KW-0560">Oxidoreductase</keyword>
<dbReference type="SUPFAM" id="SSF51735">
    <property type="entry name" value="NAD(P)-binding Rossmann-fold domains"/>
    <property type="match status" value="1"/>
</dbReference>
<gene>
    <name evidence="4" type="ORF">GK091_23025</name>
</gene>
<name>A0A6M0IPA9_9BACT</name>
<dbReference type="PANTHER" id="PTHR43818:SF11">
    <property type="entry name" value="BCDNA.GH03377"/>
    <property type="match status" value="1"/>
</dbReference>
<evidence type="ECO:0000313" key="4">
    <source>
        <dbReference type="EMBL" id="NEU69772.1"/>
    </source>
</evidence>
<feature type="domain" description="Gfo/Idh/MocA-like oxidoreductase N-terminal" evidence="2">
    <location>
        <begin position="9"/>
        <end position="129"/>
    </location>
</feature>
<dbReference type="InterPro" id="IPR000683">
    <property type="entry name" value="Gfo/Idh/MocA-like_OxRdtase_N"/>
</dbReference>
<sequence>MAYNFSTPIRWGIIGVGDVCEVKSGPAFQNVAGSELVSVMRRSGELARDFAQRHGVPNWSDNADDLLNDPEINAIYIATPPKSHAEYAIKVAKAGKIVYVEKPMARTHAECLSMIDACAVARVPLFVAYYRRALPNFLKIKELLDSKTIGDVRFVDVCVRKPIRPDIVGQSDNLTNWRTDPETAGGGYFYDLACHQLDILDFLFGPISKAQGFSKNQGGAYPANDIVLGNFVFDNGVLGTGTWCFTANTASENEVTTIVGSKGQITFPFFGDHSVTLQLEGQPSQRLTFDIPVNIQQPFIQTIIDELTGVGSCPSHGESAARTNWVMEQLCQPV</sequence>
<dbReference type="SUPFAM" id="SSF55347">
    <property type="entry name" value="Glyceraldehyde-3-phosphate dehydrogenase-like, C-terminal domain"/>
    <property type="match status" value="1"/>
</dbReference>
<reference evidence="4 5" key="1">
    <citation type="submission" date="2020-02" db="EMBL/GenBank/DDBJ databases">
        <title>Draft genome sequence of two Spirosoma agri KCTC 52727 and Spirosoma terrae KCTC 52035.</title>
        <authorList>
            <person name="Rojas J."/>
            <person name="Ambika Manirajan B."/>
            <person name="Ratering S."/>
            <person name="Suarez C."/>
            <person name="Schnell S."/>
        </authorList>
    </citation>
    <scope>NUCLEOTIDE SEQUENCE [LARGE SCALE GENOMIC DNA]</scope>
    <source>
        <strain evidence="4 5">KCTC 52727</strain>
    </source>
</reference>
<dbReference type="InterPro" id="IPR036291">
    <property type="entry name" value="NAD(P)-bd_dom_sf"/>
</dbReference>
<accession>A0A6M0IPA9</accession>
<evidence type="ECO:0000256" key="1">
    <source>
        <dbReference type="ARBA" id="ARBA00023002"/>
    </source>
</evidence>
<evidence type="ECO:0000259" key="2">
    <source>
        <dbReference type="Pfam" id="PF01408"/>
    </source>
</evidence>
<feature type="domain" description="GFO/IDH/MocA-like oxidoreductase" evidence="3">
    <location>
        <begin position="137"/>
        <end position="265"/>
    </location>
</feature>